<sequence>MQQKSSIEKKSEHYFRKASLHFTNKKYGKALKNFDKASELNPTNSNAPLQKGIVYITLGNNGSALKAFSRSKHLNEQNINTGLRAGNIHFSNGNYEAAKKWYCRNLRISPRHEISLNNLGAAQICLGETEEALVNFKKSTEYDDKYIWGNINQARALYVLGNTKESEKMFIKSMTTQFDNDFCWFSFSLLQFQIASKIEALTSLSRSCSINKKMFKNYQILSSYWSKYKLSDIEQSDKFLKSIIKDLMIDTLNRFTFVQIKKSFIHQKLEFLTIVRESLEWQKTNQSDQTQSQKKKWKRKREKGIEKNEIQEKTGVKRNNDEDKRLLKNHEGEIKEKMKKETKVQILSDGLQQLSLTKNEQEKDKEEETQKDNNTKKEKNKKNGIEGEEFESSLVEIEKTLDDPNTFTLPPGSPRQLWIRLGNFWQWIVQYDKARECYYKALQIKETATVWEFLALCDLMQNNLLSDKILKKLKKYSNYGQMIYVYWILLEYYINNGDKKSVKKISGIIKKCQDVKSPKQFLFKCQEMTDMIVRDVKKQCKILNITFKI</sequence>
<feature type="region of interest" description="Disordered" evidence="4">
    <location>
        <begin position="285"/>
        <end position="341"/>
    </location>
</feature>
<keyword evidence="2 3" id="KW-0802">TPR repeat</keyword>
<dbReference type="SUPFAM" id="SSF48452">
    <property type="entry name" value="TPR-like"/>
    <property type="match status" value="1"/>
</dbReference>
<feature type="compositionally biased region" description="Basic and acidic residues" evidence="4">
    <location>
        <begin position="359"/>
        <end position="385"/>
    </location>
</feature>
<evidence type="ECO:0000313" key="5">
    <source>
        <dbReference type="EMBL" id="KAJ6241674.1"/>
    </source>
</evidence>
<feature type="repeat" description="TPR" evidence="3">
    <location>
        <begin position="79"/>
        <end position="112"/>
    </location>
</feature>
<proteinExistence type="predicted"/>
<keyword evidence="1" id="KW-0677">Repeat</keyword>
<feature type="compositionally biased region" description="Basic residues" evidence="4">
    <location>
        <begin position="293"/>
        <end position="302"/>
    </location>
</feature>
<keyword evidence="6" id="KW-1185">Reference proteome</keyword>
<dbReference type="PANTHER" id="PTHR44858:SF1">
    <property type="entry name" value="UDP-N-ACETYLGLUCOSAMINE--PEPTIDE N-ACETYLGLUCOSAMINYLTRANSFERASE SPINDLY-RELATED"/>
    <property type="match status" value="1"/>
</dbReference>
<protein>
    <submittedName>
        <fullName evidence="5">Cellulose synthase operon protein c</fullName>
    </submittedName>
</protein>
<dbReference type="PROSITE" id="PS50005">
    <property type="entry name" value="TPR"/>
    <property type="match status" value="3"/>
</dbReference>
<evidence type="ECO:0000313" key="6">
    <source>
        <dbReference type="Proteomes" id="UP001150062"/>
    </source>
</evidence>
<dbReference type="InterPro" id="IPR050498">
    <property type="entry name" value="Ycf3"/>
</dbReference>
<feature type="repeat" description="TPR" evidence="3">
    <location>
        <begin position="415"/>
        <end position="448"/>
    </location>
</feature>
<feature type="compositionally biased region" description="Basic and acidic residues" evidence="4">
    <location>
        <begin position="303"/>
        <end position="341"/>
    </location>
</feature>
<dbReference type="InterPro" id="IPR019734">
    <property type="entry name" value="TPR_rpt"/>
</dbReference>
<comment type="caution">
    <text evidence="5">The sequence shown here is derived from an EMBL/GenBank/DDBJ whole genome shotgun (WGS) entry which is preliminary data.</text>
</comment>
<evidence type="ECO:0000256" key="3">
    <source>
        <dbReference type="PROSITE-ProRule" id="PRU00339"/>
    </source>
</evidence>
<feature type="region of interest" description="Disordered" evidence="4">
    <location>
        <begin position="355"/>
        <end position="385"/>
    </location>
</feature>
<feature type="repeat" description="TPR" evidence="3">
    <location>
        <begin position="11"/>
        <end position="44"/>
    </location>
</feature>
<dbReference type="Pfam" id="PF13181">
    <property type="entry name" value="TPR_8"/>
    <property type="match status" value="2"/>
</dbReference>
<dbReference type="EMBL" id="JAOAOG010000191">
    <property type="protein sequence ID" value="KAJ6241674.1"/>
    <property type="molecule type" value="Genomic_DNA"/>
</dbReference>
<reference evidence="5" key="1">
    <citation type="submission" date="2022-08" db="EMBL/GenBank/DDBJ databases">
        <title>Novel sulfate-reducing endosymbionts in the free-living metamonad Anaeramoeba.</title>
        <authorList>
            <person name="Jerlstrom-Hultqvist J."/>
            <person name="Cepicka I."/>
            <person name="Gallot-Lavallee L."/>
            <person name="Salas-Leiva D."/>
            <person name="Curtis B.A."/>
            <person name="Zahonova K."/>
            <person name="Pipaliya S."/>
            <person name="Dacks J."/>
            <person name="Roger A.J."/>
        </authorList>
    </citation>
    <scope>NUCLEOTIDE SEQUENCE</scope>
    <source>
        <strain evidence="5">Schooner1</strain>
    </source>
</reference>
<dbReference type="InterPro" id="IPR011990">
    <property type="entry name" value="TPR-like_helical_dom_sf"/>
</dbReference>
<accession>A0ABQ8YAI8</accession>
<dbReference type="SMART" id="SM00028">
    <property type="entry name" value="TPR"/>
    <property type="match status" value="6"/>
</dbReference>
<dbReference type="Gene3D" id="1.25.40.10">
    <property type="entry name" value="Tetratricopeptide repeat domain"/>
    <property type="match status" value="3"/>
</dbReference>
<dbReference type="Proteomes" id="UP001150062">
    <property type="component" value="Unassembled WGS sequence"/>
</dbReference>
<evidence type="ECO:0000256" key="4">
    <source>
        <dbReference type="SAM" id="MobiDB-lite"/>
    </source>
</evidence>
<evidence type="ECO:0000256" key="2">
    <source>
        <dbReference type="ARBA" id="ARBA00022803"/>
    </source>
</evidence>
<gene>
    <name evidence="5" type="ORF">M0813_00378</name>
</gene>
<name>A0ABQ8YAI8_9EUKA</name>
<organism evidence="5 6">
    <name type="scientific">Anaeramoeba flamelloides</name>
    <dbReference type="NCBI Taxonomy" id="1746091"/>
    <lineage>
        <taxon>Eukaryota</taxon>
        <taxon>Metamonada</taxon>
        <taxon>Anaeramoebidae</taxon>
        <taxon>Anaeramoeba</taxon>
    </lineage>
</organism>
<evidence type="ECO:0000256" key="1">
    <source>
        <dbReference type="ARBA" id="ARBA00022737"/>
    </source>
</evidence>
<dbReference type="PANTHER" id="PTHR44858">
    <property type="entry name" value="TETRATRICOPEPTIDE REPEAT PROTEIN 6"/>
    <property type="match status" value="1"/>
</dbReference>